<proteinExistence type="predicted"/>
<evidence type="ECO:0000313" key="2">
    <source>
        <dbReference type="Proteomes" id="UP000245293"/>
    </source>
</evidence>
<dbReference type="OrthoDB" id="7864477at2"/>
<dbReference type="Proteomes" id="UP000245293">
    <property type="component" value="Unassembled WGS sequence"/>
</dbReference>
<accession>A0A2V1P2N0</accession>
<sequence>MDTTSIRLPIRNLPEQFDSRRIAIVLDEIEMALMDDGGVYAKTFADSFTITVEVPTHQLGDTASCLKGLGLI</sequence>
<comment type="caution">
    <text evidence="1">The sequence shown here is derived from an EMBL/GenBank/DDBJ whole genome shotgun (WGS) entry which is preliminary data.</text>
</comment>
<keyword evidence="2" id="KW-1185">Reference proteome</keyword>
<gene>
    <name evidence="1" type="ORF">DFK10_13695</name>
</gene>
<protein>
    <submittedName>
        <fullName evidence="1">Uncharacterized protein</fullName>
    </submittedName>
</protein>
<dbReference type="AlphaFoldDB" id="A0A2V1P2N0"/>
<name>A0A2V1P2N0_9RHOB</name>
<dbReference type="EMBL" id="QETF01000018">
    <property type="protein sequence ID" value="PWG16094.1"/>
    <property type="molecule type" value="Genomic_DNA"/>
</dbReference>
<reference evidence="2" key="1">
    <citation type="submission" date="2018-05" db="EMBL/GenBank/DDBJ databases">
        <authorList>
            <person name="Du Z."/>
            <person name="Wang X."/>
        </authorList>
    </citation>
    <scope>NUCLEOTIDE SEQUENCE [LARGE SCALE GENOMIC DNA]</scope>
    <source>
        <strain evidence="2">WDS4C29</strain>
    </source>
</reference>
<organism evidence="1 2">
    <name type="scientific">Salibaculum griseiflavum</name>
    <dbReference type="NCBI Taxonomy" id="1914409"/>
    <lineage>
        <taxon>Bacteria</taxon>
        <taxon>Pseudomonadati</taxon>
        <taxon>Pseudomonadota</taxon>
        <taxon>Alphaproteobacteria</taxon>
        <taxon>Rhodobacterales</taxon>
        <taxon>Roseobacteraceae</taxon>
        <taxon>Salibaculum</taxon>
    </lineage>
</organism>
<evidence type="ECO:0000313" key="1">
    <source>
        <dbReference type="EMBL" id="PWG16094.1"/>
    </source>
</evidence>
<dbReference type="RefSeq" id="WP_109389593.1">
    <property type="nucleotide sequence ID" value="NZ_QETF01000018.1"/>
</dbReference>